<dbReference type="Gene3D" id="1.10.8.260">
    <property type="entry name" value="HI0933 insert domain-like"/>
    <property type="match status" value="1"/>
</dbReference>
<dbReference type="InterPro" id="IPR004792">
    <property type="entry name" value="BaiN-like"/>
</dbReference>
<reference evidence="7 8" key="1">
    <citation type="submission" date="2018-08" db="EMBL/GenBank/DDBJ databases">
        <title>A genome reference for cultivated species of the human gut microbiota.</title>
        <authorList>
            <person name="Zou Y."/>
            <person name="Xue W."/>
            <person name="Luo G."/>
        </authorList>
    </citation>
    <scope>NUCLEOTIDE SEQUENCE [LARGE SCALE GENOMIC DNA]</scope>
    <source>
        <strain evidence="7 8">AF37-2AT</strain>
    </source>
</reference>
<evidence type="ECO:0000259" key="6">
    <source>
        <dbReference type="Pfam" id="PF22780"/>
    </source>
</evidence>
<dbReference type="PRINTS" id="PR00368">
    <property type="entry name" value="FADPNR"/>
</dbReference>
<dbReference type="SUPFAM" id="SSF51905">
    <property type="entry name" value="FAD/NAD(P)-binding domain"/>
    <property type="match status" value="1"/>
</dbReference>
<keyword evidence="8" id="KW-1185">Reference proteome</keyword>
<dbReference type="OrthoDB" id="9773233at2"/>
<evidence type="ECO:0000256" key="3">
    <source>
        <dbReference type="ARBA" id="ARBA00022827"/>
    </source>
</evidence>
<dbReference type="Gene3D" id="2.40.30.10">
    <property type="entry name" value="Translation factors"/>
    <property type="match status" value="1"/>
</dbReference>
<organism evidence="7 8">
    <name type="scientific">Sellimonas intestinalis</name>
    <dbReference type="NCBI Taxonomy" id="1653434"/>
    <lineage>
        <taxon>Bacteria</taxon>
        <taxon>Bacillati</taxon>
        <taxon>Bacillota</taxon>
        <taxon>Clostridia</taxon>
        <taxon>Lachnospirales</taxon>
        <taxon>Lachnospiraceae</taxon>
        <taxon>Sellimonas</taxon>
    </lineage>
</organism>
<dbReference type="PANTHER" id="PTHR42887:SF2">
    <property type="entry name" value="OS12G0638800 PROTEIN"/>
    <property type="match status" value="1"/>
</dbReference>
<dbReference type="Pfam" id="PF03486">
    <property type="entry name" value="HI0933_like"/>
    <property type="match status" value="1"/>
</dbReference>
<gene>
    <name evidence="7" type="ORF">DW016_02140</name>
</gene>
<dbReference type="InterPro" id="IPR055178">
    <property type="entry name" value="RsdA/BaiN/AoA(So)-like_dom"/>
</dbReference>
<keyword evidence="2" id="KW-0285">Flavoprotein</keyword>
<dbReference type="Gene3D" id="3.50.50.60">
    <property type="entry name" value="FAD/NAD(P)-binding domain"/>
    <property type="match status" value="1"/>
</dbReference>
<feature type="domain" description="RsdA/BaiN/AoA(So)-like insert" evidence="6">
    <location>
        <begin position="207"/>
        <end position="370"/>
    </location>
</feature>
<dbReference type="Pfam" id="PF22780">
    <property type="entry name" value="HI0933_like_1st"/>
    <property type="match status" value="1"/>
</dbReference>
<dbReference type="NCBIfam" id="TIGR00275">
    <property type="entry name" value="aminoacetone oxidase family FAD-binding enzyme"/>
    <property type="match status" value="1"/>
</dbReference>
<comment type="cofactor">
    <cofactor evidence="1">
        <name>FAD</name>
        <dbReference type="ChEBI" id="CHEBI:57692"/>
    </cofactor>
</comment>
<feature type="signal peptide" evidence="4">
    <location>
        <begin position="1"/>
        <end position="19"/>
    </location>
</feature>
<evidence type="ECO:0000313" key="7">
    <source>
        <dbReference type="EMBL" id="RGE90073.1"/>
    </source>
</evidence>
<dbReference type="InterPro" id="IPR036188">
    <property type="entry name" value="FAD/NAD-bd_sf"/>
</dbReference>
<dbReference type="AlphaFoldDB" id="A0A3E3K656"/>
<dbReference type="InterPro" id="IPR057661">
    <property type="entry name" value="RsdA/BaiN/AoA(So)_Rossmann"/>
</dbReference>
<accession>A0A3E3K656</accession>
<dbReference type="Proteomes" id="UP000261080">
    <property type="component" value="Unassembled WGS sequence"/>
</dbReference>
<dbReference type="PRINTS" id="PR00411">
    <property type="entry name" value="PNDRDTASEI"/>
</dbReference>
<evidence type="ECO:0000259" key="5">
    <source>
        <dbReference type="Pfam" id="PF03486"/>
    </source>
</evidence>
<dbReference type="RefSeq" id="WP_024732500.1">
    <property type="nucleotide sequence ID" value="NZ_CALBAT010000002.1"/>
</dbReference>
<dbReference type="InterPro" id="IPR023166">
    <property type="entry name" value="BaiN-like_dom_sf"/>
</dbReference>
<dbReference type="EMBL" id="QVLX01000001">
    <property type="protein sequence ID" value="RGE90073.1"/>
    <property type="molecule type" value="Genomic_DNA"/>
</dbReference>
<protein>
    <submittedName>
        <fullName evidence="7">NAD(P)/FAD-dependent oxidoreductase</fullName>
    </submittedName>
</protein>
<dbReference type="PANTHER" id="PTHR42887">
    <property type="entry name" value="OS12G0638800 PROTEIN"/>
    <property type="match status" value="1"/>
</dbReference>
<keyword evidence="4" id="KW-0732">Signal</keyword>
<evidence type="ECO:0000256" key="4">
    <source>
        <dbReference type="SAM" id="SignalP"/>
    </source>
</evidence>
<keyword evidence="3" id="KW-0274">FAD</keyword>
<feature type="chain" id="PRO_5017633683" evidence="4">
    <location>
        <begin position="20"/>
        <end position="431"/>
    </location>
</feature>
<name>A0A3E3K656_9FIRM</name>
<comment type="caution">
    <text evidence="7">The sequence shown here is derived from an EMBL/GenBank/DDBJ whole genome shotgun (WGS) entry which is preliminary data.</text>
</comment>
<evidence type="ECO:0000256" key="2">
    <source>
        <dbReference type="ARBA" id="ARBA00022630"/>
    </source>
</evidence>
<evidence type="ECO:0000313" key="8">
    <source>
        <dbReference type="Proteomes" id="UP000261080"/>
    </source>
</evidence>
<evidence type="ECO:0000256" key="1">
    <source>
        <dbReference type="ARBA" id="ARBA00001974"/>
    </source>
</evidence>
<sequence length="431" mass="47027">MMKVVVIGGGASGMMAAIAAAGAGARVTILEQNGELGKKILSTGNGKCNFTNIRQMPGAYRGEHPDFAMEVISRFPVPETIRFFLEMGLYSKNRDGYLYPHSEQAQAVRDVLVMELKRLQVKVETNVFAEKITKGARFHITAKRYLQRPEKKSKKRTVLVTVGEEEQTYEADHVILTAGGLAGRVQRADGTGMRMAGKLGHTIVPCVPALVQLMCEEAFYPKISGVRAGAKIELVCGGEVRALDQGEIQFTDYGISGIPVFQISRFAAKALSEGTIEVRAELDFMPDFTKEQLKSFLLSRIQMRPEKPVRTFLTGVFHEKLAYILLERAGISGKFLAKDLTKADVDCLVHVIKIFSTRITGTKGFDQAQVSAGGIATDEVDSKTMESRIVPGLFLAGEVLDIDGMCGGYNLQWAWSSGYVAGRSAAGKEQA</sequence>
<dbReference type="SUPFAM" id="SSF160996">
    <property type="entry name" value="HI0933 insert domain-like"/>
    <property type="match status" value="1"/>
</dbReference>
<feature type="domain" description="RsdA/BaiN/AoA(So)-like Rossmann fold-like" evidence="5">
    <location>
        <begin position="3"/>
        <end position="423"/>
    </location>
</feature>
<proteinExistence type="predicted"/>